<organism evidence="2 3">
    <name type="scientific">Aquimarina atlantica</name>
    <dbReference type="NCBI Taxonomy" id="1317122"/>
    <lineage>
        <taxon>Bacteria</taxon>
        <taxon>Pseudomonadati</taxon>
        <taxon>Bacteroidota</taxon>
        <taxon>Flavobacteriia</taxon>
        <taxon>Flavobacteriales</taxon>
        <taxon>Flavobacteriaceae</taxon>
        <taxon>Aquimarina</taxon>
    </lineage>
</organism>
<gene>
    <name evidence="2" type="ORF">ATO12_04820</name>
</gene>
<evidence type="ECO:0000256" key="1">
    <source>
        <dbReference type="ARBA" id="ARBA00009820"/>
    </source>
</evidence>
<dbReference type="PANTHER" id="PTHR36842">
    <property type="entry name" value="PROTEIN TOLB HOMOLOG"/>
    <property type="match status" value="1"/>
</dbReference>
<dbReference type="Gene3D" id="2.120.10.30">
    <property type="entry name" value="TolB, C-terminal domain"/>
    <property type="match status" value="3"/>
</dbReference>
<sequence>MNLLKTTFLFCLITSVGYSQSKILFARKQGNDRGWSILSIDPNGSTEKVVIPYSSGMGEYNPNISPDGKTILFNTYRYGGWKLALYNLVTASTKKISYSSNYYTNGVFSPKGDMIVYEKNVGRNTHIFIADKNGKDETILTNNMGKENRIPVWSADGRHIIFYSDKNGINDIYSIALKNKKVTNLTNNISGNDFAPSVSPDGKYIAFFSDRNGYLDLYKMDITGTNQINLTSTLQSTYNSYNYYKDRNMYWRFKSSWSPDSSAIVFTNITTDNFDLFVTKIDGNDIKQITNSSNSEYTPVWATVH</sequence>
<dbReference type="Proteomes" id="UP000023541">
    <property type="component" value="Unassembled WGS sequence"/>
</dbReference>
<dbReference type="EMBL" id="AQRA01000010">
    <property type="protein sequence ID" value="EZH71945.1"/>
    <property type="molecule type" value="Genomic_DNA"/>
</dbReference>
<name>A0A023BPD1_9FLAO</name>
<evidence type="ECO:0008006" key="4">
    <source>
        <dbReference type="Google" id="ProtNLM"/>
    </source>
</evidence>
<dbReference type="Pfam" id="PF07676">
    <property type="entry name" value="PD40"/>
    <property type="match status" value="3"/>
</dbReference>
<dbReference type="SUPFAM" id="SSF69304">
    <property type="entry name" value="Tricorn protease N-terminal domain"/>
    <property type="match status" value="1"/>
</dbReference>
<dbReference type="InterPro" id="IPR011042">
    <property type="entry name" value="6-blade_b-propeller_TolB-like"/>
</dbReference>
<dbReference type="RefSeq" id="WP_051575997.1">
    <property type="nucleotide sequence ID" value="NZ_AQRA01000010.1"/>
</dbReference>
<accession>A0A023BPD1</accession>
<comment type="caution">
    <text evidence="2">The sequence shown here is derived from an EMBL/GenBank/DDBJ whole genome shotgun (WGS) entry which is preliminary data.</text>
</comment>
<proteinExistence type="inferred from homology"/>
<evidence type="ECO:0000313" key="3">
    <source>
        <dbReference type="Proteomes" id="UP000023541"/>
    </source>
</evidence>
<protein>
    <recommendedName>
        <fullName evidence="4">DUF5050 domain-containing protein</fullName>
    </recommendedName>
</protein>
<dbReference type="InterPro" id="IPR011659">
    <property type="entry name" value="WD40"/>
</dbReference>
<dbReference type="eggNOG" id="COG0823">
    <property type="taxonomic scope" value="Bacteria"/>
</dbReference>
<comment type="similarity">
    <text evidence="1">Belongs to the TolB family.</text>
</comment>
<reference evidence="2 3" key="1">
    <citation type="submission" date="2014-04" db="EMBL/GenBank/DDBJ databases">
        <title>Aquimarina sp. 22II-S11-z7 Genome Sequencing.</title>
        <authorList>
            <person name="Lai Q."/>
        </authorList>
    </citation>
    <scope>NUCLEOTIDE SEQUENCE [LARGE SCALE GENOMIC DNA]</scope>
    <source>
        <strain evidence="2 3">22II-S11-z7</strain>
    </source>
</reference>
<dbReference type="STRING" id="1317122.ATO12_04820"/>
<evidence type="ECO:0000313" key="2">
    <source>
        <dbReference type="EMBL" id="EZH71945.1"/>
    </source>
</evidence>
<dbReference type="AlphaFoldDB" id="A0A023BPD1"/>
<keyword evidence="3" id="KW-1185">Reference proteome</keyword>
<dbReference type="PANTHER" id="PTHR36842:SF1">
    <property type="entry name" value="PROTEIN TOLB"/>
    <property type="match status" value="1"/>
</dbReference>
<dbReference type="OrthoDB" id="9815657at2"/>